<comment type="caution">
    <text evidence="1">The sequence shown here is derived from an EMBL/GenBank/DDBJ whole genome shotgun (WGS) entry which is preliminary data.</text>
</comment>
<evidence type="ECO:0000313" key="1">
    <source>
        <dbReference type="EMBL" id="CCI11756.1"/>
    </source>
</evidence>
<organism evidence="1 2">
    <name type="scientific">Albugo candida</name>
    <dbReference type="NCBI Taxonomy" id="65357"/>
    <lineage>
        <taxon>Eukaryota</taxon>
        <taxon>Sar</taxon>
        <taxon>Stramenopiles</taxon>
        <taxon>Oomycota</taxon>
        <taxon>Peronosporomycetes</taxon>
        <taxon>Albuginales</taxon>
        <taxon>Albuginaceae</taxon>
        <taxon>Albugo</taxon>
    </lineage>
</organism>
<name>A0A024FXK2_9STRA</name>
<sequence>MQLRGHYESTSLLICVLEDLLSRTHSIFMTEGFLVCTEFKERVCDHDDTIKETCTYSFA</sequence>
<proteinExistence type="predicted"/>
<accession>A0A024FXK2</accession>
<dbReference type="InParanoid" id="A0A024FXK2"/>
<reference evidence="1 2" key="1">
    <citation type="submission" date="2012-05" db="EMBL/GenBank/DDBJ databases">
        <title>Recombination and specialization in a pathogen metapopulation.</title>
        <authorList>
            <person name="Gardiner A."/>
            <person name="Kemen E."/>
            <person name="Schultz-Larsen T."/>
            <person name="MacLean D."/>
            <person name="Van Oosterhout C."/>
            <person name="Jones J.D.G."/>
        </authorList>
    </citation>
    <scope>NUCLEOTIDE SEQUENCE [LARGE SCALE GENOMIC DNA]</scope>
    <source>
        <strain evidence="1 2">Ac Nc2</strain>
    </source>
</reference>
<dbReference type="AlphaFoldDB" id="A0A024FXK2"/>
<keyword evidence="2" id="KW-1185">Reference proteome</keyword>
<dbReference type="Proteomes" id="UP000053237">
    <property type="component" value="Unassembled WGS sequence"/>
</dbReference>
<gene>
    <name evidence="1" type="ORF">BN9_134260</name>
</gene>
<dbReference type="EMBL" id="CAIX01001906">
    <property type="protein sequence ID" value="CCI11756.1"/>
    <property type="molecule type" value="Genomic_DNA"/>
</dbReference>
<evidence type="ECO:0000313" key="2">
    <source>
        <dbReference type="Proteomes" id="UP000053237"/>
    </source>
</evidence>
<protein>
    <submittedName>
        <fullName evidence="1">Uncharacterized protein</fullName>
    </submittedName>
</protein>